<dbReference type="InterPro" id="IPR021235">
    <property type="entry name" value="DUF2637"/>
</dbReference>
<keyword evidence="4" id="KW-1185">Reference proteome</keyword>
<protein>
    <submittedName>
        <fullName evidence="3">DUF2637 domain-containing protein</fullName>
    </submittedName>
</protein>
<keyword evidence="2" id="KW-0472">Membrane</keyword>
<evidence type="ECO:0000256" key="1">
    <source>
        <dbReference type="SAM" id="MobiDB-lite"/>
    </source>
</evidence>
<accession>A0ABU2LFV2</accession>
<dbReference type="Proteomes" id="UP001183388">
    <property type="component" value="Unassembled WGS sequence"/>
</dbReference>
<feature type="region of interest" description="Disordered" evidence="1">
    <location>
        <begin position="133"/>
        <end position="299"/>
    </location>
</feature>
<evidence type="ECO:0000313" key="3">
    <source>
        <dbReference type="EMBL" id="MDT0310465.1"/>
    </source>
</evidence>
<reference evidence="4" key="1">
    <citation type="submission" date="2023-07" db="EMBL/GenBank/DDBJ databases">
        <title>30 novel species of actinomycetes from the DSMZ collection.</title>
        <authorList>
            <person name="Nouioui I."/>
        </authorList>
    </citation>
    <scope>NUCLEOTIDE SEQUENCE [LARGE SCALE GENOMIC DNA]</scope>
    <source>
        <strain evidence="4">DSM 44917</strain>
    </source>
</reference>
<feature type="compositionally biased region" description="Basic and acidic residues" evidence="1">
    <location>
        <begin position="258"/>
        <end position="279"/>
    </location>
</feature>
<keyword evidence="2" id="KW-1133">Transmembrane helix</keyword>
<feature type="compositionally biased region" description="Low complexity" evidence="1">
    <location>
        <begin position="178"/>
        <end position="194"/>
    </location>
</feature>
<dbReference type="RefSeq" id="WP_311633433.1">
    <property type="nucleotide sequence ID" value="NZ_JAVREN010000073.1"/>
</dbReference>
<dbReference type="Pfam" id="PF10935">
    <property type="entry name" value="DUF2637"/>
    <property type="match status" value="1"/>
</dbReference>
<evidence type="ECO:0000256" key="2">
    <source>
        <dbReference type="SAM" id="Phobius"/>
    </source>
</evidence>
<comment type="caution">
    <text evidence="3">The sequence shown here is derived from an EMBL/GenBank/DDBJ whole genome shotgun (WGS) entry which is preliminary data.</text>
</comment>
<sequence>MVAAVAAYASYVHQRDFALQGGADETSATLWPLSVDGLLLLATMGLLSPSRHAARRTRGAMWLAFLLGIAVSLAANIAAAPTLDWRSVLVAGWPPVALLLSVELLVPRRTGGQSAGDDVPEEDHLRGRGVEEFPEIEARQVPPPPAEALPASATRPVSLSGPAVPRAARGGGPDSRSEGPVAAAGEGPAAPPAGQQLRMKGGHRLRQSRPPSLGGELLDRARREDARHRQECQRPISAETLRKRLGVGAKKSRALVEAVRREAADAEKARSEREFDSRPAGDSVPVRGHGPGAGRRNAS</sequence>
<name>A0ABU2LFV2_9ACTN</name>
<feature type="transmembrane region" description="Helical" evidence="2">
    <location>
        <begin position="60"/>
        <end position="79"/>
    </location>
</feature>
<dbReference type="EMBL" id="JAVREN010000073">
    <property type="protein sequence ID" value="MDT0310465.1"/>
    <property type="molecule type" value="Genomic_DNA"/>
</dbReference>
<organism evidence="3 4">
    <name type="scientific">Streptomyces boetiae</name>
    <dbReference type="NCBI Taxonomy" id="3075541"/>
    <lineage>
        <taxon>Bacteria</taxon>
        <taxon>Bacillati</taxon>
        <taxon>Actinomycetota</taxon>
        <taxon>Actinomycetes</taxon>
        <taxon>Kitasatosporales</taxon>
        <taxon>Streptomycetaceae</taxon>
        <taxon>Streptomyces</taxon>
    </lineage>
</organism>
<proteinExistence type="predicted"/>
<evidence type="ECO:0000313" key="4">
    <source>
        <dbReference type="Proteomes" id="UP001183388"/>
    </source>
</evidence>
<keyword evidence="2" id="KW-0812">Transmembrane</keyword>
<feature type="compositionally biased region" description="Basic and acidic residues" evidence="1">
    <location>
        <begin position="217"/>
        <end position="232"/>
    </location>
</feature>
<gene>
    <name evidence="3" type="ORF">RM780_26470</name>
</gene>